<keyword evidence="1" id="KW-0472">Membrane</keyword>
<feature type="transmembrane region" description="Helical" evidence="1">
    <location>
        <begin position="71"/>
        <end position="92"/>
    </location>
</feature>
<keyword evidence="3" id="KW-1185">Reference proteome</keyword>
<protein>
    <submittedName>
        <fullName evidence="2">Uncharacterized protein</fullName>
    </submittedName>
</protein>
<feature type="transmembrane region" description="Helical" evidence="1">
    <location>
        <begin position="6"/>
        <end position="27"/>
    </location>
</feature>
<organism evidence="2 3">
    <name type="scientific">Epilithonimonas bovis DSM 19482</name>
    <dbReference type="NCBI Taxonomy" id="1121284"/>
    <lineage>
        <taxon>Bacteria</taxon>
        <taxon>Pseudomonadati</taxon>
        <taxon>Bacteroidota</taxon>
        <taxon>Flavobacteriia</taxon>
        <taxon>Flavobacteriales</taxon>
        <taxon>Weeksellaceae</taxon>
        <taxon>Chryseobacterium group</taxon>
        <taxon>Epilithonimonas</taxon>
    </lineage>
</organism>
<dbReference type="AlphaFoldDB" id="A0A1U7PV32"/>
<feature type="transmembrane region" description="Helical" evidence="1">
    <location>
        <begin position="143"/>
        <end position="161"/>
    </location>
</feature>
<keyword evidence="1" id="KW-1133">Transmembrane helix</keyword>
<feature type="transmembrane region" description="Helical" evidence="1">
    <location>
        <begin position="39"/>
        <end position="59"/>
    </location>
</feature>
<proteinExistence type="predicted"/>
<keyword evidence="1" id="KW-0812">Transmembrane</keyword>
<sequence>MDTFNHLKTIISIILGLSIGTLLNGSVRFIQHPGRYKPFWIHLLFVLYIFILMIHFWWWEYRLRGISSWTFTQYVFIISYIIMFFVLCTLLYPTDLKDYNNDYKNYFFSRKKWLFGFLGALYCLDLVDTIYKGKDYLEALMPLYGIRIMTHIPICLLLIFIKPKKNTYYALALIYFIIFEVLFIYKRYYLY</sequence>
<dbReference type="RefSeq" id="WP_084173933.1">
    <property type="nucleotide sequence ID" value="NZ_FTPU01000022.1"/>
</dbReference>
<dbReference type="Proteomes" id="UP000187261">
    <property type="component" value="Unassembled WGS sequence"/>
</dbReference>
<evidence type="ECO:0000313" key="3">
    <source>
        <dbReference type="Proteomes" id="UP000187261"/>
    </source>
</evidence>
<gene>
    <name evidence="2" type="ORF">SAMN05660493_02132</name>
</gene>
<dbReference type="STRING" id="1121284.SAMN05660493_02132"/>
<reference evidence="3" key="1">
    <citation type="submission" date="2016-10" db="EMBL/GenBank/DDBJ databases">
        <authorList>
            <person name="Varghese N."/>
            <person name="Submissions S."/>
        </authorList>
    </citation>
    <scope>NUCLEOTIDE SEQUENCE [LARGE SCALE GENOMIC DNA]</scope>
    <source>
        <strain evidence="3">DSM 19482</strain>
    </source>
</reference>
<feature type="transmembrane region" description="Helical" evidence="1">
    <location>
        <begin position="113"/>
        <end position="131"/>
    </location>
</feature>
<accession>A0A1U7PV32</accession>
<evidence type="ECO:0000313" key="2">
    <source>
        <dbReference type="EMBL" id="SIT97415.1"/>
    </source>
</evidence>
<evidence type="ECO:0000256" key="1">
    <source>
        <dbReference type="SAM" id="Phobius"/>
    </source>
</evidence>
<feature type="transmembrane region" description="Helical" evidence="1">
    <location>
        <begin position="168"/>
        <end position="185"/>
    </location>
</feature>
<name>A0A1U7PV32_9FLAO</name>
<dbReference type="EMBL" id="FTPU01000022">
    <property type="protein sequence ID" value="SIT97415.1"/>
    <property type="molecule type" value="Genomic_DNA"/>
</dbReference>
<dbReference type="OrthoDB" id="9803673at2"/>